<dbReference type="EMBL" id="HBUF01301084">
    <property type="protein sequence ID" value="CAG6691105.1"/>
    <property type="molecule type" value="Transcribed_RNA"/>
</dbReference>
<keyword evidence="1" id="KW-0472">Membrane</keyword>
<proteinExistence type="predicted"/>
<dbReference type="AlphaFoldDB" id="A0A8D8TM87"/>
<keyword evidence="1" id="KW-1133">Transmembrane helix</keyword>
<name>A0A8D8TM87_9HEMI</name>
<reference evidence="2" key="1">
    <citation type="submission" date="2021-05" db="EMBL/GenBank/DDBJ databases">
        <authorList>
            <person name="Alioto T."/>
            <person name="Alioto T."/>
            <person name="Gomez Garrido J."/>
        </authorList>
    </citation>
    <scope>NUCLEOTIDE SEQUENCE</scope>
</reference>
<feature type="transmembrane region" description="Helical" evidence="1">
    <location>
        <begin position="98"/>
        <end position="126"/>
    </location>
</feature>
<organism evidence="2">
    <name type="scientific">Cacopsylla melanoneura</name>
    <dbReference type="NCBI Taxonomy" id="428564"/>
    <lineage>
        <taxon>Eukaryota</taxon>
        <taxon>Metazoa</taxon>
        <taxon>Ecdysozoa</taxon>
        <taxon>Arthropoda</taxon>
        <taxon>Hexapoda</taxon>
        <taxon>Insecta</taxon>
        <taxon>Pterygota</taxon>
        <taxon>Neoptera</taxon>
        <taxon>Paraneoptera</taxon>
        <taxon>Hemiptera</taxon>
        <taxon>Sternorrhyncha</taxon>
        <taxon>Psylloidea</taxon>
        <taxon>Psyllidae</taxon>
        <taxon>Psyllinae</taxon>
        <taxon>Cacopsylla</taxon>
    </lineage>
</organism>
<sequence>MTVHKVHNKDRHFKIKVRTNSSGHVLQIYSHHCFRITVGIFCSSDLSTIVIEACRNKRLSAKFYKSVPLFDFFYNVLLRYTLYNLYILKQFYNFHKLIYSGIILSVPSTVITLLTLFSPTLLILILNSLMLIPLHSNTVPPSPYPVSH</sequence>
<feature type="transmembrane region" description="Helical" evidence="1">
    <location>
        <begin position="67"/>
        <end position="86"/>
    </location>
</feature>
<accession>A0A8D8TM87</accession>
<evidence type="ECO:0000313" key="2">
    <source>
        <dbReference type="EMBL" id="CAG6691105.1"/>
    </source>
</evidence>
<keyword evidence="1" id="KW-0812">Transmembrane</keyword>
<protein>
    <submittedName>
        <fullName evidence="2">Uncharacterized protein</fullName>
    </submittedName>
</protein>
<evidence type="ECO:0000256" key="1">
    <source>
        <dbReference type="SAM" id="Phobius"/>
    </source>
</evidence>